<protein>
    <submittedName>
        <fullName evidence="2">Polysaccharide pyruvyl transferase family protein</fullName>
    </submittedName>
</protein>
<name>A0ABU9W717_9MICO</name>
<reference evidence="2 3" key="1">
    <citation type="submission" date="2024-03" db="EMBL/GenBank/DDBJ databases">
        <title>YIM 134122 draft genome.</title>
        <authorList>
            <person name="Zuo S."/>
            <person name="Xiong L."/>
        </authorList>
    </citation>
    <scope>NUCLEOTIDE SEQUENCE [LARGE SCALE GENOMIC DNA]</scope>
    <source>
        <strain evidence="2 3">YIM 134122</strain>
    </source>
</reference>
<accession>A0ABU9W717</accession>
<gene>
    <name evidence="2" type="ORF">WJX64_13825</name>
</gene>
<sequence>MRRRIRSRLLRTWRDLRYSSGLPPRQDRATARRASAALAATAARDVHLLIAAPGRGNIGDQALFEAFLENAPGPIIAIVRESDDFVVPDALRAKVEVFPLPSLVYGEGPAHEQAIRTFVELLRRARSLSIIGADIMDGRYSLRGSVRRAMLAEIGAVEGVPTRIVGFSWNGSPSFGARRALVRASRAGVVPLLRDPRSAERAIEHGISNVTLVSDIVFAATTTDASVAIPTVPFAIVNVSGLIARTTDQTAQYRRIIDHLRSAGLHVVILPHVIKDLSDDLVACRAVAEVVAGPDVTFVEELLPPAQIRALAAQATVTVTGRMHLSIMSMMGGTPAVTMATQGKVEGLMELIGAPELCVSPAGDFAGPVIASLAHVMPASSATRAAITAGLPRVIELARTNTAGLGEPVMIPAGKSS</sequence>
<dbReference type="EMBL" id="JBCLVG010000002">
    <property type="protein sequence ID" value="MEN1947633.1"/>
    <property type="molecule type" value="Genomic_DNA"/>
</dbReference>
<evidence type="ECO:0000313" key="2">
    <source>
        <dbReference type="EMBL" id="MEN1947633.1"/>
    </source>
</evidence>
<evidence type="ECO:0000259" key="1">
    <source>
        <dbReference type="Pfam" id="PF04230"/>
    </source>
</evidence>
<dbReference type="RefSeq" id="WP_342115015.1">
    <property type="nucleotide sequence ID" value="NZ_JBCAUN010000002.1"/>
</dbReference>
<comment type="caution">
    <text evidence="2">The sequence shown here is derived from an EMBL/GenBank/DDBJ whole genome shotgun (WGS) entry which is preliminary data.</text>
</comment>
<organism evidence="2 3">
    <name type="scientific">Leifsonia stereocauli</name>
    <dbReference type="NCBI Taxonomy" id="3134136"/>
    <lineage>
        <taxon>Bacteria</taxon>
        <taxon>Bacillati</taxon>
        <taxon>Actinomycetota</taxon>
        <taxon>Actinomycetes</taxon>
        <taxon>Micrococcales</taxon>
        <taxon>Microbacteriaceae</taxon>
        <taxon>Leifsonia</taxon>
    </lineage>
</organism>
<dbReference type="GO" id="GO:0016740">
    <property type="term" value="F:transferase activity"/>
    <property type="evidence" value="ECO:0007669"/>
    <property type="project" value="UniProtKB-KW"/>
</dbReference>
<evidence type="ECO:0000313" key="3">
    <source>
        <dbReference type="Proteomes" id="UP001425155"/>
    </source>
</evidence>
<keyword evidence="3" id="KW-1185">Reference proteome</keyword>
<dbReference type="Pfam" id="PF04230">
    <property type="entry name" value="PS_pyruv_trans"/>
    <property type="match status" value="1"/>
</dbReference>
<keyword evidence="2" id="KW-0808">Transferase</keyword>
<feature type="domain" description="Polysaccharide pyruvyl transferase" evidence="1">
    <location>
        <begin position="128"/>
        <end position="341"/>
    </location>
</feature>
<dbReference type="PANTHER" id="PTHR36836">
    <property type="entry name" value="COLANIC ACID BIOSYNTHESIS PROTEIN WCAK"/>
    <property type="match status" value="1"/>
</dbReference>
<dbReference type="Proteomes" id="UP001425155">
    <property type="component" value="Unassembled WGS sequence"/>
</dbReference>
<dbReference type="InterPro" id="IPR007345">
    <property type="entry name" value="Polysacch_pyruvyl_Trfase"/>
</dbReference>
<dbReference type="PANTHER" id="PTHR36836:SF1">
    <property type="entry name" value="COLANIC ACID BIOSYNTHESIS PROTEIN WCAK"/>
    <property type="match status" value="1"/>
</dbReference>
<proteinExistence type="predicted"/>